<dbReference type="Proteomes" id="UP000676386">
    <property type="component" value="Unassembled WGS sequence"/>
</dbReference>
<evidence type="ECO:0000313" key="3">
    <source>
        <dbReference type="Proteomes" id="UP000676386"/>
    </source>
</evidence>
<evidence type="ECO:0000313" key="2">
    <source>
        <dbReference type="EMBL" id="MBS0026499.1"/>
    </source>
</evidence>
<accession>A0ABS5IU70</accession>
<keyword evidence="3" id="KW-1185">Reference proteome</keyword>
<sequence>MKNIYKSIAALVVTGLFAGRATAQQAQPALEKSLLWEVSGNGLDKPSYIYGTTHMICEADFIVRDKVKHAFEKSTQLVIEANILDPNMNEILTKAMTSDIPQHQKLSPADYNMVDSILKLKCGIPFKLLDNYKLSAVVSVIAQKSFPCAVTKSYEATFLEMAKGCNKPIMALEGLAEQVDYLNKSFTEEQILSQVRDFDNSKKESLDLISKYKEEDLMGVYANITAPNRMDENAMHWMLEVRNGNWVNKMPEIMKQQSSFFAVGAAHLPGPIGLIIQLRAKGYTVRPIMN</sequence>
<dbReference type="EMBL" id="JAGTXB010000002">
    <property type="protein sequence ID" value="MBS0026499.1"/>
    <property type="molecule type" value="Genomic_DNA"/>
</dbReference>
<reference evidence="2 3" key="1">
    <citation type="submission" date="2021-04" db="EMBL/GenBank/DDBJ databases">
        <title>Chitinophaga sp. nov., isolated from the rhizosphere soil.</title>
        <authorList>
            <person name="He S."/>
        </authorList>
    </citation>
    <scope>NUCLEOTIDE SEQUENCE [LARGE SCALE GENOMIC DNA]</scope>
    <source>
        <strain evidence="2 3">2R12</strain>
    </source>
</reference>
<dbReference type="RefSeq" id="WP_211971642.1">
    <property type="nucleotide sequence ID" value="NZ_CBFHAM010000048.1"/>
</dbReference>
<keyword evidence="1" id="KW-0732">Signal</keyword>
<dbReference type="InterPro" id="IPR002816">
    <property type="entry name" value="TraB/PrgY/GumN_fam"/>
</dbReference>
<comment type="caution">
    <text evidence="2">The sequence shown here is derived from an EMBL/GenBank/DDBJ whole genome shotgun (WGS) entry which is preliminary data.</text>
</comment>
<name>A0ABS5IU70_9BACT</name>
<dbReference type="PANTHER" id="PTHR40590">
    <property type="entry name" value="CYTOPLASMIC PROTEIN-RELATED"/>
    <property type="match status" value="1"/>
</dbReference>
<organism evidence="2 3">
    <name type="scientific">Chitinophaga hostae</name>
    <dbReference type="NCBI Taxonomy" id="2831022"/>
    <lineage>
        <taxon>Bacteria</taxon>
        <taxon>Pseudomonadati</taxon>
        <taxon>Bacteroidota</taxon>
        <taxon>Chitinophagia</taxon>
        <taxon>Chitinophagales</taxon>
        <taxon>Chitinophagaceae</taxon>
        <taxon>Chitinophaga</taxon>
    </lineage>
</organism>
<proteinExistence type="predicted"/>
<evidence type="ECO:0000256" key="1">
    <source>
        <dbReference type="SAM" id="SignalP"/>
    </source>
</evidence>
<protein>
    <submittedName>
        <fullName evidence="2">TraB/GumN family protein</fullName>
    </submittedName>
</protein>
<dbReference type="Pfam" id="PF01963">
    <property type="entry name" value="TraB_PrgY_gumN"/>
    <property type="match status" value="1"/>
</dbReference>
<feature type="signal peptide" evidence="1">
    <location>
        <begin position="1"/>
        <end position="23"/>
    </location>
</feature>
<gene>
    <name evidence="2" type="ORF">KE626_04170</name>
</gene>
<dbReference type="CDD" id="cd14789">
    <property type="entry name" value="Tiki"/>
    <property type="match status" value="1"/>
</dbReference>
<feature type="chain" id="PRO_5046071732" evidence="1">
    <location>
        <begin position="24"/>
        <end position="290"/>
    </location>
</feature>
<dbReference type="PANTHER" id="PTHR40590:SF1">
    <property type="entry name" value="CYTOPLASMIC PROTEIN"/>
    <property type="match status" value="1"/>
</dbReference>
<dbReference type="InterPro" id="IPR047111">
    <property type="entry name" value="YbaP-like"/>
</dbReference>